<evidence type="ECO:0000256" key="3">
    <source>
        <dbReference type="ARBA" id="ARBA00022679"/>
    </source>
</evidence>
<dbReference type="SUPFAM" id="SSF53901">
    <property type="entry name" value="Thiolase-like"/>
    <property type="match status" value="1"/>
</dbReference>
<dbReference type="Gene3D" id="3.40.47.10">
    <property type="match status" value="1"/>
</dbReference>
<keyword evidence="5" id="KW-0560">Oxidoreductase</keyword>
<feature type="domain" description="PKS/mFAS DH" evidence="11">
    <location>
        <begin position="947"/>
        <end position="1276"/>
    </location>
</feature>
<evidence type="ECO:0000256" key="4">
    <source>
        <dbReference type="ARBA" id="ARBA00022857"/>
    </source>
</evidence>
<dbReference type="InterPro" id="IPR050091">
    <property type="entry name" value="PKS_NRPS_Biosynth_Enz"/>
</dbReference>
<dbReference type="EMBL" id="GL385401">
    <property type="protein sequence ID" value="EJT70465.1"/>
    <property type="molecule type" value="Genomic_DNA"/>
</dbReference>
<evidence type="ECO:0008006" key="15">
    <source>
        <dbReference type="Google" id="ProtNLM"/>
    </source>
</evidence>
<dbReference type="Pfam" id="PF14765">
    <property type="entry name" value="PS-DH"/>
    <property type="match status" value="1"/>
</dbReference>
<dbReference type="PROSITE" id="PS00606">
    <property type="entry name" value="KS3_1"/>
    <property type="match status" value="1"/>
</dbReference>
<dbReference type="SUPFAM" id="SSF51735">
    <property type="entry name" value="NAD(P)-binding Rossmann-fold domains"/>
    <property type="match status" value="2"/>
</dbReference>
<sequence>MAAIAIVGIGCRFPGDASNVEELWGLMAEGRSAWSRIPRSRMNAAGHYHPDPSRQGSFHIKGGHFLKQNVAAFDPSFFAISPNEATAMDPQQRILLEVTYEAMESAGIPRESLDGSDTTVWIGSFVKDYEQVCLRDQDDAPQYAATGNGIAILANRISHSFNLTGTSQTVDTGCSASLVAIHQACQSLLSGECSTAIAGGVGLILTPNTIHPMTSLGFLSAEGKSFAFDSRADGYGRGEGAGIVILRRLEDALASSDTIRGVIRSTVSNQDGRTPGITLPNMESQADNIIQAYDKAGLNPLRTGFVECHGTGTKAGDVRELRAVHRSITSGRHIDDPVFVGSIKTNIGHLEGAAGVAGLIKAALVVEKGIIPKHLNFEKPNTEIDFSDLRVRVPMELTPWPEQGLRRASVNCFGFGGTNTHAIVEDAAHHLAEAGLRGFHACHLFESSNTCPSTSQTSLNDEPRLFVYSAHEKNRVGVVARLHASYFRKKLNQEDSSDLMDRYEHTLLNRRSRLEYRSYIISRNHQDLVKKLSAGAVGAVIQCPRDTNTRLAFVFSGQGAQWWAMGRELLDYPVFRDSIEAACRYMHKSLNGSPTLLHELEASTCEDDSIIDLPHLSQPLTTAIQVALVDLLQASNIMPAAVVGHSSGEIAAAYACGIISRESAWKAAHFRGHCVAEWQADKSQPTGKMLTVYLSEQEVQQYLDIVPPGSVGIACYNGPRFLTLSGDQEAILDIEKELKRKGLTSHLVNVQAAYHSHHMNAIAGSYRQAIGQIEMQMPPVDGAKMYSSLTGSEILPNDLHADYWVKNLVSPVLFDKAVTAMVQAIKPDVVVEVSPRVVWATTIGRILRAMGHPVSVPCLSVLHKGANAAESALNLLGDLWARGCDIETGWARGGGDGGRGDGGERSQAALPLQHLWDLPPYPWNHDRKFWSESRISKGHRFRAHGREDLIGAPVNPGMPTDPAWRGFFRLGENPWIEDHQVQGAIIYPAAGLVAMAVQAAVQLAEGSGREVVGFEVSNFEILSPVIIPRSADGIEHAILTRPAAVAAAEGGPVARRAWAAHEFSIVTGTGGQAHHKHAQGLVTILYGGGGGGGSSQQGAEGALGFDPPQLRREYEEARFLCGDVVAPRHLYERLAGLGLNYGPMFRNMVAVARGQLGTHQCHSEIRVPDTRAGMPLAWEYPHVMHPATLDAMVQTVFALGEDEAMMPCSIRSVFISAKSPRAAGDRFVGYTKARGAGPRQVSADVAMFDARAAAADEPMVVVKGLLLRSARPADGLGHLPNHRNLCAEVVWKEDLGGSAPESLETWLDLRGHATPSLAVLQVGGGGGGGSAATTATTAAEFARVLAGGYETPRFASYTLCECPEAAMAELQAAGSLPSRVLERVAWDAVPVEAVPEASHDLVVALVERSQLQDITAAGLNRVLVPGGHLVMAVEDGGAGCGGGEAGLEELRSVLVSAGFEEAGTLAGFGSLPEGQRYMLAKKPSAPARLPPSAAGPAHEVVVVLPQEPSARVVALGGLIESRIRGSSLAGGRCRFVRFSPELDALEGEATHISLLEAEHPFIFGVDESQWPAVRRLLLLPSMIWVTGGGQMSVRDPRMAAAVGLTRTLRSEDSQRRLVSVDIDLQADHDDDSTVRAIVAILQASMAEEGGGGGAAAQKEVEHVVRGGRRFIPRLMTLTALNSLIEKGDGRPEHVEDSALWQQEGGGAGRPRKLAPASVAGSDGLYFEDDAEAIRPLGKTEVRVKIETCQLLPDDMDAIANHSGGEVGSDAKGSVVEVGREVTSCRVGDAVVVFARGTIKTSVVVHEKFAWTLDGLAKSSSHLSPTAMLTATYGLVVYGRLEKGETVLVHAAASAYGQAAVHIARAKGAVVIAVVSSEEQRRVVREKLHMADNMILSEDRRLALSVQSLTGGNGADIIFNPTPRHLAANFECCAEYGRVAQLAFKSLEAPDMRQAVVKQISFETFDIHNLAKRRPAMMDRTLLQLKELLPLKTLANMQAYPTREHGFDKLGAAFKAFTADTYLGSHTLVAHDTARIPIRIKLTRSAELTAEGTYILVGGFGGIGRAIAQLLVKKGARHLVFLSRSGPKSEAAMGLLKMLKSLGVTTRNVPVDVCDEDQLREAVATIQLDMPPIKGTIQCAAVLQDSAFVTMTFEKWQAAFRPKAMGSWNLHRCLPDDMDFFILLSSASGVLGNQGQANYAAGNTFQDALAEHRQQQTSDGPDKSRTNLSLDLGLVLDAGMVAENERLLGAMLANGFFGVRLADVRYILERAMAQTAVVVKTPTEGILRLPAQVVTALGTGGLTLQSGNEGGPRHWTSSGLFDYLNMVDVPADVAAAAASQPRTTAAAARRPGRKGAKELAAEIRAAPSPDEAGNVAVAAVARQLGRLLDNNNNSGGSSSESTTMDVTRSTRDYGVDSLVKLNVTRWIANQTGVAVGDIDDFASIRDIGHHVSRRVLESGANDAE</sequence>
<dbReference type="GO" id="GO:0004315">
    <property type="term" value="F:3-oxoacyl-[acyl-carrier-protein] synthase activity"/>
    <property type="evidence" value="ECO:0007669"/>
    <property type="project" value="InterPro"/>
</dbReference>
<reference evidence="13" key="5">
    <citation type="submission" date="2018-04" db="UniProtKB">
        <authorList>
            <consortium name="EnsemblFungi"/>
        </authorList>
    </citation>
    <scope>IDENTIFICATION</scope>
    <source>
        <strain evidence="13">R3-111a-1</strain>
    </source>
</reference>
<dbReference type="InterPro" id="IPR020843">
    <property type="entry name" value="ER"/>
</dbReference>
<dbReference type="GO" id="GO:0006633">
    <property type="term" value="P:fatty acid biosynthetic process"/>
    <property type="evidence" value="ECO:0007669"/>
    <property type="project" value="InterPro"/>
</dbReference>
<dbReference type="VEuPathDB" id="FungiDB:GGTG_11488"/>
<dbReference type="STRING" id="644352.J3PDC0"/>
<dbReference type="InterPro" id="IPR042104">
    <property type="entry name" value="PKS_dehydratase_sf"/>
</dbReference>
<dbReference type="InterPro" id="IPR018201">
    <property type="entry name" value="Ketoacyl_synth_AS"/>
</dbReference>
<dbReference type="SMART" id="SM00822">
    <property type="entry name" value="PKS_KR"/>
    <property type="match status" value="1"/>
</dbReference>
<dbReference type="SMART" id="SM00825">
    <property type="entry name" value="PKS_KS"/>
    <property type="match status" value="1"/>
</dbReference>
<keyword evidence="2" id="KW-0597">Phosphoprotein</keyword>
<dbReference type="SUPFAM" id="SSF52151">
    <property type="entry name" value="FabD/lysophospholipase-like"/>
    <property type="match status" value="1"/>
</dbReference>
<reference evidence="14" key="1">
    <citation type="submission" date="2010-07" db="EMBL/GenBank/DDBJ databases">
        <title>The genome sequence of Gaeumannomyces graminis var. tritici strain R3-111a-1.</title>
        <authorList>
            <consortium name="The Broad Institute Genome Sequencing Platform"/>
            <person name="Ma L.-J."/>
            <person name="Dead R."/>
            <person name="Young S."/>
            <person name="Zeng Q."/>
            <person name="Koehrsen M."/>
            <person name="Alvarado L."/>
            <person name="Berlin A."/>
            <person name="Chapman S.B."/>
            <person name="Chen Z."/>
            <person name="Freedman E."/>
            <person name="Gellesch M."/>
            <person name="Goldberg J."/>
            <person name="Griggs A."/>
            <person name="Gujja S."/>
            <person name="Heilman E.R."/>
            <person name="Heiman D."/>
            <person name="Hepburn T."/>
            <person name="Howarth C."/>
            <person name="Jen D."/>
            <person name="Larson L."/>
            <person name="Mehta T."/>
            <person name="Neiman D."/>
            <person name="Pearson M."/>
            <person name="Roberts A."/>
            <person name="Saif S."/>
            <person name="Shea T."/>
            <person name="Shenoy N."/>
            <person name="Sisk P."/>
            <person name="Stolte C."/>
            <person name="Sykes S."/>
            <person name="Walk T."/>
            <person name="White J."/>
            <person name="Yandava C."/>
            <person name="Haas B."/>
            <person name="Nusbaum C."/>
            <person name="Birren B."/>
        </authorList>
    </citation>
    <scope>NUCLEOTIDE SEQUENCE [LARGE SCALE GENOMIC DNA]</scope>
    <source>
        <strain evidence="14">R3-111a-1</strain>
    </source>
</reference>
<feature type="active site" description="Proton donor; for dehydratase activity" evidence="8">
    <location>
        <position position="1190"/>
    </location>
</feature>
<dbReference type="InterPro" id="IPR001227">
    <property type="entry name" value="Ac_transferase_dom_sf"/>
</dbReference>
<dbReference type="InterPro" id="IPR011032">
    <property type="entry name" value="GroES-like_sf"/>
</dbReference>
<dbReference type="InterPro" id="IPR020807">
    <property type="entry name" value="PKS_DH"/>
</dbReference>
<accession>J3PDC0</accession>
<dbReference type="Pfam" id="PF08659">
    <property type="entry name" value="KR"/>
    <property type="match status" value="1"/>
</dbReference>
<dbReference type="Pfam" id="PF02801">
    <property type="entry name" value="Ketoacyl-synt_C"/>
    <property type="match status" value="1"/>
</dbReference>
<feature type="region of interest" description="N-terminal hotdog fold" evidence="8">
    <location>
        <begin position="947"/>
        <end position="1089"/>
    </location>
</feature>
<dbReference type="SMART" id="SM00826">
    <property type="entry name" value="PKS_DH"/>
    <property type="match status" value="1"/>
</dbReference>
<dbReference type="InterPro" id="IPR013968">
    <property type="entry name" value="PKS_KR"/>
</dbReference>
<dbReference type="RefSeq" id="XP_009227643.1">
    <property type="nucleotide sequence ID" value="XM_009229379.1"/>
</dbReference>
<dbReference type="InterPro" id="IPR057326">
    <property type="entry name" value="KR_dom"/>
</dbReference>
<dbReference type="InterPro" id="IPR049552">
    <property type="entry name" value="PKS_DH_N"/>
</dbReference>
<dbReference type="PANTHER" id="PTHR43775:SF29">
    <property type="entry name" value="ASPERFURANONE POLYKETIDE SYNTHASE AFOG-RELATED"/>
    <property type="match status" value="1"/>
</dbReference>
<dbReference type="Pfam" id="PF00698">
    <property type="entry name" value="Acyl_transf_1"/>
    <property type="match status" value="1"/>
</dbReference>
<dbReference type="InterPro" id="IPR013149">
    <property type="entry name" value="ADH-like_C"/>
</dbReference>
<dbReference type="InterPro" id="IPR032821">
    <property type="entry name" value="PKS_assoc"/>
</dbReference>
<dbReference type="GO" id="GO:0004312">
    <property type="term" value="F:fatty acid synthase activity"/>
    <property type="evidence" value="ECO:0007669"/>
    <property type="project" value="TreeGrafter"/>
</dbReference>
<evidence type="ECO:0000313" key="12">
    <source>
        <dbReference type="EMBL" id="EJT70465.1"/>
    </source>
</evidence>
<dbReference type="Pfam" id="PF00109">
    <property type="entry name" value="ketoacyl-synt"/>
    <property type="match status" value="1"/>
</dbReference>
<dbReference type="Pfam" id="PF16197">
    <property type="entry name" value="KAsynt_C_assoc"/>
    <property type="match status" value="1"/>
</dbReference>
<feature type="domain" description="Ketosynthase family 3 (KS3)" evidence="10">
    <location>
        <begin position="1"/>
        <end position="426"/>
    </location>
</feature>
<dbReference type="SMART" id="SM00827">
    <property type="entry name" value="PKS_AT"/>
    <property type="match status" value="1"/>
</dbReference>
<dbReference type="OrthoDB" id="329835at2759"/>
<protein>
    <recommendedName>
        <fullName evidence="15">Carrier domain-containing protein</fullName>
    </recommendedName>
</protein>
<dbReference type="InterPro" id="IPR016036">
    <property type="entry name" value="Malonyl_transacylase_ACP-bd"/>
</dbReference>
<dbReference type="InterPro" id="IPR020841">
    <property type="entry name" value="PKS_Beta-ketoAc_synthase_dom"/>
</dbReference>
<keyword evidence="1" id="KW-0596">Phosphopantetheine</keyword>
<reference evidence="13" key="4">
    <citation type="journal article" date="2015" name="G3 (Bethesda)">
        <title>Genome sequences of three phytopathogenic species of the Magnaporthaceae family of fungi.</title>
        <authorList>
            <person name="Okagaki L.H."/>
            <person name="Nunes C.C."/>
            <person name="Sailsbery J."/>
            <person name="Clay B."/>
            <person name="Brown D."/>
            <person name="John T."/>
            <person name="Oh Y."/>
            <person name="Young N."/>
            <person name="Fitzgerald M."/>
            <person name="Haas B.J."/>
            <person name="Zeng Q."/>
            <person name="Young S."/>
            <person name="Adiconis X."/>
            <person name="Fan L."/>
            <person name="Levin J.Z."/>
            <person name="Mitchell T.K."/>
            <person name="Okubara P.A."/>
            <person name="Farman M.L."/>
            <person name="Kohn L.M."/>
            <person name="Birren B."/>
            <person name="Ma L.-J."/>
            <person name="Dean R.A."/>
        </authorList>
    </citation>
    <scope>NUCLEOTIDE SEQUENCE</scope>
    <source>
        <strain evidence="13">R3-111a-1</strain>
    </source>
</reference>
<evidence type="ECO:0000256" key="6">
    <source>
        <dbReference type="ARBA" id="ARBA00023268"/>
    </source>
</evidence>
<dbReference type="GeneID" id="20351946"/>
<keyword evidence="7" id="KW-0012">Acyltransferase</keyword>
<dbReference type="PROSITE" id="PS52004">
    <property type="entry name" value="KS3_2"/>
    <property type="match status" value="1"/>
</dbReference>
<dbReference type="HOGENOM" id="CLU_000022_31_0_1"/>
<dbReference type="Pfam" id="PF21089">
    <property type="entry name" value="PKS_DH_N"/>
    <property type="match status" value="1"/>
</dbReference>
<dbReference type="InterPro" id="IPR049900">
    <property type="entry name" value="PKS_mFAS_DH"/>
</dbReference>
<dbReference type="InterPro" id="IPR049551">
    <property type="entry name" value="PKS_DH_C"/>
</dbReference>
<keyword evidence="14" id="KW-1185">Reference proteome</keyword>
<proteinExistence type="predicted"/>
<evidence type="ECO:0000256" key="2">
    <source>
        <dbReference type="ARBA" id="ARBA00022553"/>
    </source>
</evidence>
<dbReference type="Gene3D" id="3.10.129.110">
    <property type="entry name" value="Polyketide synthase dehydratase"/>
    <property type="match status" value="1"/>
</dbReference>
<reference evidence="12" key="3">
    <citation type="submission" date="2010-09" db="EMBL/GenBank/DDBJ databases">
        <title>Annotation of Gaeumannomyces graminis var. tritici R3-111a-1.</title>
        <authorList>
            <consortium name="The Broad Institute Genome Sequencing Platform"/>
            <person name="Ma L.-J."/>
            <person name="Dead R."/>
            <person name="Young S.K."/>
            <person name="Zeng Q."/>
            <person name="Gargeya S."/>
            <person name="Fitzgerald M."/>
            <person name="Haas B."/>
            <person name="Abouelleil A."/>
            <person name="Alvarado L."/>
            <person name="Arachchi H.M."/>
            <person name="Berlin A."/>
            <person name="Brown A."/>
            <person name="Chapman S.B."/>
            <person name="Chen Z."/>
            <person name="Dunbar C."/>
            <person name="Freedman E."/>
            <person name="Gearin G."/>
            <person name="Gellesch M."/>
            <person name="Goldberg J."/>
            <person name="Griggs A."/>
            <person name="Gujja S."/>
            <person name="Heiman D."/>
            <person name="Howarth C."/>
            <person name="Larson L."/>
            <person name="Lui A."/>
            <person name="MacDonald P.J.P."/>
            <person name="Mehta T."/>
            <person name="Montmayeur A."/>
            <person name="Murphy C."/>
            <person name="Neiman D."/>
            <person name="Pearson M."/>
            <person name="Priest M."/>
            <person name="Roberts A."/>
            <person name="Saif S."/>
            <person name="Shea T."/>
            <person name="Shenoy N."/>
            <person name="Sisk P."/>
            <person name="Stolte C."/>
            <person name="Sykes S."/>
            <person name="Yandava C."/>
            <person name="Wortman J."/>
            <person name="Nusbaum C."/>
            <person name="Birren B."/>
        </authorList>
    </citation>
    <scope>NUCLEOTIDE SEQUENCE</scope>
    <source>
        <strain evidence="12">R3-111a-1</strain>
    </source>
</reference>
<feature type="region of interest" description="C-terminal hotdog fold" evidence="8">
    <location>
        <begin position="1122"/>
        <end position="1276"/>
    </location>
</feature>
<dbReference type="GO" id="GO:0016491">
    <property type="term" value="F:oxidoreductase activity"/>
    <property type="evidence" value="ECO:0007669"/>
    <property type="project" value="UniProtKB-KW"/>
</dbReference>
<dbReference type="InterPro" id="IPR014030">
    <property type="entry name" value="Ketoacyl_synth_N"/>
</dbReference>
<dbReference type="SMART" id="SM00829">
    <property type="entry name" value="PKS_ER"/>
    <property type="match status" value="1"/>
</dbReference>
<dbReference type="Gene3D" id="3.40.366.10">
    <property type="entry name" value="Malonyl-Coenzyme A Acyl Carrier Protein, domain 2"/>
    <property type="match status" value="1"/>
</dbReference>
<dbReference type="Gene3D" id="3.40.50.720">
    <property type="entry name" value="NAD(P)-binding Rossmann-like Domain"/>
    <property type="match status" value="2"/>
</dbReference>
<evidence type="ECO:0000313" key="13">
    <source>
        <dbReference type="EnsemblFungi" id="EJT70465"/>
    </source>
</evidence>
<dbReference type="EnsemblFungi" id="EJT70465">
    <property type="protein sequence ID" value="EJT70465"/>
    <property type="gene ID" value="GGTG_11488"/>
</dbReference>
<evidence type="ECO:0000256" key="1">
    <source>
        <dbReference type="ARBA" id="ARBA00022450"/>
    </source>
</evidence>
<dbReference type="SUPFAM" id="SSF50129">
    <property type="entry name" value="GroES-like"/>
    <property type="match status" value="1"/>
</dbReference>
<evidence type="ECO:0000313" key="14">
    <source>
        <dbReference type="Proteomes" id="UP000006039"/>
    </source>
</evidence>
<dbReference type="InterPro" id="IPR014031">
    <property type="entry name" value="Ketoacyl_synth_C"/>
</dbReference>
<dbReference type="PROSITE" id="PS52019">
    <property type="entry name" value="PKS_MFAS_DH"/>
    <property type="match status" value="1"/>
</dbReference>
<feature type="active site" description="Proton acceptor; for dehydratase activity" evidence="8">
    <location>
        <position position="979"/>
    </location>
</feature>
<reference evidence="12" key="2">
    <citation type="submission" date="2010-07" db="EMBL/GenBank/DDBJ databases">
        <authorList>
            <consortium name="The Broad Institute Genome Sequencing Platform"/>
            <consortium name="Broad Institute Genome Sequencing Center for Infectious Disease"/>
            <person name="Ma L.-J."/>
            <person name="Dead R."/>
            <person name="Young S."/>
            <person name="Zeng Q."/>
            <person name="Koehrsen M."/>
            <person name="Alvarado L."/>
            <person name="Berlin A."/>
            <person name="Chapman S.B."/>
            <person name="Chen Z."/>
            <person name="Freedman E."/>
            <person name="Gellesch M."/>
            <person name="Goldberg J."/>
            <person name="Griggs A."/>
            <person name="Gujja S."/>
            <person name="Heilman E.R."/>
            <person name="Heiman D."/>
            <person name="Hepburn T."/>
            <person name="Howarth C."/>
            <person name="Jen D."/>
            <person name="Larson L."/>
            <person name="Mehta T."/>
            <person name="Neiman D."/>
            <person name="Pearson M."/>
            <person name="Roberts A."/>
            <person name="Saif S."/>
            <person name="Shea T."/>
            <person name="Shenoy N."/>
            <person name="Sisk P."/>
            <person name="Stolte C."/>
            <person name="Sykes S."/>
            <person name="Walk T."/>
            <person name="White J."/>
            <person name="Yandava C."/>
            <person name="Haas B."/>
            <person name="Nusbaum C."/>
            <person name="Birren B."/>
        </authorList>
    </citation>
    <scope>NUCLEOTIDE SEQUENCE</scope>
    <source>
        <strain evidence="12">R3-111a-1</strain>
    </source>
</reference>
<evidence type="ECO:0000256" key="7">
    <source>
        <dbReference type="ARBA" id="ARBA00023315"/>
    </source>
</evidence>
<evidence type="ECO:0000259" key="11">
    <source>
        <dbReference type="PROSITE" id="PS52019"/>
    </source>
</evidence>
<dbReference type="InterPro" id="IPR036291">
    <property type="entry name" value="NAD(P)-bd_dom_sf"/>
</dbReference>
<evidence type="ECO:0000256" key="8">
    <source>
        <dbReference type="PROSITE-ProRule" id="PRU01363"/>
    </source>
</evidence>
<keyword evidence="3" id="KW-0808">Transferase</keyword>
<feature type="region of interest" description="Disordered" evidence="9">
    <location>
        <begin position="2387"/>
        <end position="2407"/>
    </location>
</feature>
<feature type="compositionally biased region" description="Low complexity" evidence="9">
    <location>
        <begin position="2389"/>
        <end position="2398"/>
    </location>
</feature>
<keyword evidence="6" id="KW-0511">Multifunctional enzyme</keyword>
<dbReference type="SUPFAM" id="SSF55048">
    <property type="entry name" value="Probable ACP-binding domain of malonyl-CoA ACP transacylase"/>
    <property type="match status" value="1"/>
</dbReference>
<evidence type="ECO:0000256" key="9">
    <source>
        <dbReference type="SAM" id="MobiDB-lite"/>
    </source>
</evidence>
<dbReference type="InterPro" id="IPR016039">
    <property type="entry name" value="Thiolase-like"/>
</dbReference>
<dbReference type="Proteomes" id="UP000006039">
    <property type="component" value="Unassembled WGS sequence"/>
</dbReference>
<evidence type="ECO:0000259" key="10">
    <source>
        <dbReference type="PROSITE" id="PS52004"/>
    </source>
</evidence>
<evidence type="ECO:0000256" key="5">
    <source>
        <dbReference type="ARBA" id="ARBA00023002"/>
    </source>
</evidence>
<name>J3PDC0_GAET3</name>
<dbReference type="GO" id="GO:0044550">
    <property type="term" value="P:secondary metabolite biosynthetic process"/>
    <property type="evidence" value="ECO:0007669"/>
    <property type="project" value="UniProtKB-ARBA"/>
</dbReference>
<gene>
    <name evidence="13" type="primary">20351946</name>
    <name evidence="12" type="ORF">GGTG_11488</name>
</gene>
<dbReference type="PANTHER" id="PTHR43775">
    <property type="entry name" value="FATTY ACID SYNTHASE"/>
    <property type="match status" value="1"/>
</dbReference>
<dbReference type="CDD" id="cd05195">
    <property type="entry name" value="enoyl_red"/>
    <property type="match status" value="1"/>
</dbReference>
<dbReference type="Pfam" id="PF00107">
    <property type="entry name" value="ADH_zinc_N"/>
    <property type="match status" value="1"/>
</dbReference>
<dbReference type="InterPro" id="IPR016035">
    <property type="entry name" value="Acyl_Trfase/lysoPLipase"/>
</dbReference>
<dbReference type="CDD" id="cd00833">
    <property type="entry name" value="PKS"/>
    <property type="match status" value="1"/>
</dbReference>
<dbReference type="Gene3D" id="3.90.180.10">
    <property type="entry name" value="Medium-chain alcohol dehydrogenases, catalytic domain"/>
    <property type="match status" value="1"/>
</dbReference>
<dbReference type="Gene3D" id="3.30.70.250">
    <property type="entry name" value="Malonyl-CoA ACP transacylase, ACP-binding"/>
    <property type="match status" value="1"/>
</dbReference>
<keyword evidence="4" id="KW-0521">NADP</keyword>
<organism evidence="12">
    <name type="scientific">Gaeumannomyces tritici (strain R3-111a-1)</name>
    <name type="common">Wheat and barley take-all root rot fungus</name>
    <name type="synonym">Gaeumannomyces graminis var. tritici</name>
    <dbReference type="NCBI Taxonomy" id="644352"/>
    <lineage>
        <taxon>Eukaryota</taxon>
        <taxon>Fungi</taxon>
        <taxon>Dikarya</taxon>
        <taxon>Ascomycota</taxon>
        <taxon>Pezizomycotina</taxon>
        <taxon>Sordariomycetes</taxon>
        <taxon>Sordariomycetidae</taxon>
        <taxon>Magnaporthales</taxon>
        <taxon>Magnaporthaceae</taxon>
        <taxon>Gaeumannomyces</taxon>
    </lineage>
</organism>
<dbReference type="eggNOG" id="KOG1202">
    <property type="taxonomic scope" value="Eukaryota"/>
</dbReference>
<dbReference type="InterPro" id="IPR014043">
    <property type="entry name" value="Acyl_transferase_dom"/>
</dbReference>